<comment type="catalytic activity">
    <reaction evidence="1">
        <text>O-phospho-L-seryl-[protein] + H2O = L-seryl-[protein] + phosphate</text>
        <dbReference type="Rhea" id="RHEA:20629"/>
        <dbReference type="Rhea" id="RHEA-COMP:9863"/>
        <dbReference type="Rhea" id="RHEA-COMP:11604"/>
        <dbReference type="ChEBI" id="CHEBI:15377"/>
        <dbReference type="ChEBI" id="CHEBI:29999"/>
        <dbReference type="ChEBI" id="CHEBI:43474"/>
        <dbReference type="ChEBI" id="CHEBI:83421"/>
        <dbReference type="EC" id="3.1.3.16"/>
    </reaction>
</comment>
<dbReference type="SUPFAM" id="SSF81606">
    <property type="entry name" value="PP2C-like"/>
    <property type="match status" value="1"/>
</dbReference>
<dbReference type="EMBL" id="JAJJMA010119947">
    <property type="protein sequence ID" value="MCL7032135.1"/>
    <property type="molecule type" value="Genomic_DNA"/>
</dbReference>
<comment type="cofactor">
    <cofactor evidence="1">
        <name>Mg(2+)</name>
        <dbReference type="ChEBI" id="CHEBI:18420"/>
    </cofactor>
</comment>
<keyword evidence="1" id="KW-0378">Hydrolase</keyword>
<dbReference type="InterPro" id="IPR001932">
    <property type="entry name" value="PPM-type_phosphatase-like_dom"/>
</dbReference>
<comment type="caution">
    <text evidence="3">The sequence shown here is derived from an EMBL/GenBank/DDBJ whole genome shotgun (WGS) entry which is preliminary data.</text>
</comment>
<comment type="similarity">
    <text evidence="1">Belongs to the PP2C family.</text>
</comment>
<dbReference type="SMART" id="SM00331">
    <property type="entry name" value="PP2C_SIG"/>
    <property type="match status" value="1"/>
</dbReference>
<comment type="cofactor">
    <cofactor evidence="1">
        <name>Mn(2+)</name>
        <dbReference type="ChEBI" id="CHEBI:29035"/>
    </cofactor>
</comment>
<dbReference type="PROSITE" id="PS51746">
    <property type="entry name" value="PPM_2"/>
    <property type="match status" value="1"/>
</dbReference>
<name>A0AA41V2L8_PAPNU</name>
<dbReference type="CDD" id="cd00143">
    <property type="entry name" value="PP2Cc"/>
    <property type="match status" value="1"/>
</dbReference>
<keyword evidence="1" id="KW-0464">Manganese</keyword>
<proteinExistence type="inferred from homology"/>
<organism evidence="3 4">
    <name type="scientific">Papaver nudicaule</name>
    <name type="common">Iceland poppy</name>
    <dbReference type="NCBI Taxonomy" id="74823"/>
    <lineage>
        <taxon>Eukaryota</taxon>
        <taxon>Viridiplantae</taxon>
        <taxon>Streptophyta</taxon>
        <taxon>Embryophyta</taxon>
        <taxon>Tracheophyta</taxon>
        <taxon>Spermatophyta</taxon>
        <taxon>Magnoliopsida</taxon>
        <taxon>Ranunculales</taxon>
        <taxon>Papaveraceae</taxon>
        <taxon>Papaveroideae</taxon>
        <taxon>Papaver</taxon>
    </lineage>
</organism>
<accession>A0AA41V2L8</accession>
<dbReference type="Proteomes" id="UP001177140">
    <property type="component" value="Unassembled WGS sequence"/>
</dbReference>
<dbReference type="GO" id="GO:0004722">
    <property type="term" value="F:protein serine/threonine phosphatase activity"/>
    <property type="evidence" value="ECO:0007669"/>
    <property type="project" value="UniProtKB-EC"/>
</dbReference>
<keyword evidence="1" id="KW-0460">Magnesium</keyword>
<comment type="catalytic activity">
    <reaction evidence="1">
        <text>O-phospho-L-threonyl-[protein] + H2O = L-threonyl-[protein] + phosphate</text>
        <dbReference type="Rhea" id="RHEA:47004"/>
        <dbReference type="Rhea" id="RHEA-COMP:11060"/>
        <dbReference type="Rhea" id="RHEA-COMP:11605"/>
        <dbReference type="ChEBI" id="CHEBI:15377"/>
        <dbReference type="ChEBI" id="CHEBI:30013"/>
        <dbReference type="ChEBI" id="CHEBI:43474"/>
        <dbReference type="ChEBI" id="CHEBI:61977"/>
        <dbReference type="EC" id="3.1.3.16"/>
    </reaction>
</comment>
<evidence type="ECO:0000313" key="4">
    <source>
        <dbReference type="Proteomes" id="UP001177140"/>
    </source>
</evidence>
<dbReference type="PANTHER" id="PTHR12320:SF81">
    <property type="entry name" value="PROTEIN PHOSPHATASE 2C 23-RELATED"/>
    <property type="match status" value="1"/>
</dbReference>
<dbReference type="AlphaFoldDB" id="A0AA41V2L8"/>
<evidence type="ECO:0000256" key="1">
    <source>
        <dbReference type="RuleBase" id="RU366020"/>
    </source>
</evidence>
<dbReference type="PANTHER" id="PTHR12320">
    <property type="entry name" value="PROTEIN PHOSPHATASE 2C"/>
    <property type="match status" value="1"/>
</dbReference>
<reference evidence="3" key="1">
    <citation type="submission" date="2022-03" db="EMBL/GenBank/DDBJ databases">
        <title>A functionally conserved STORR gene fusion in Papaver species that diverged 16.8 million years ago.</title>
        <authorList>
            <person name="Catania T."/>
        </authorList>
    </citation>
    <scope>NUCLEOTIDE SEQUENCE</scope>
    <source>
        <strain evidence="3">S-191538</strain>
    </source>
</reference>
<evidence type="ECO:0000259" key="2">
    <source>
        <dbReference type="PROSITE" id="PS51746"/>
    </source>
</evidence>
<dbReference type="InterPro" id="IPR039123">
    <property type="entry name" value="PPTC7"/>
</dbReference>
<keyword evidence="1" id="KW-0904">Protein phosphatase</keyword>
<dbReference type="InterPro" id="IPR036457">
    <property type="entry name" value="PPM-type-like_dom_sf"/>
</dbReference>
<feature type="domain" description="PPM-type phosphatase" evidence="2">
    <location>
        <begin position="9"/>
        <end position="252"/>
    </location>
</feature>
<evidence type="ECO:0000313" key="3">
    <source>
        <dbReference type="EMBL" id="MCL7032135.1"/>
    </source>
</evidence>
<dbReference type="EC" id="3.1.3.16" evidence="1"/>
<gene>
    <name evidence="3" type="ORF">MKW94_007858</name>
</gene>
<keyword evidence="4" id="KW-1185">Reference proteome</keyword>
<protein>
    <recommendedName>
        <fullName evidence="1">Protein phosphatase</fullName>
        <ecNumber evidence="1">3.1.3.16</ecNumber>
    </recommendedName>
</protein>
<dbReference type="Gene3D" id="3.60.40.10">
    <property type="entry name" value="PPM-type phosphatase domain"/>
    <property type="match status" value="2"/>
</dbReference>
<dbReference type="SMART" id="SM00332">
    <property type="entry name" value="PP2Cc"/>
    <property type="match status" value="1"/>
</dbReference>
<sequence length="256" mass="27855">MPMKLISGSYYIPKKQSKNPQGEDAHFISDNTVGVADGVGGWTKQGIDSGEYSRQLMSNSLISVTNYMQQDIDPMQILTEAYLNTNKQGSSTACILTLINDKGLHAVNVGDSGFVVLRRGCSIFRSPTQQHGFNYPYQLGQNSPDKPSSADVLEFKEITTGDVIVMGTDGLFDNLFPWEIEKVILDAEEEATSRGGKIEPNEVAWALAEYALKKSLDPNNPTPFAEAEKLNNSLSKGTGGKADDITVIVSYVCDGM</sequence>
<keyword evidence="1" id="KW-0479">Metal-binding</keyword>
<dbReference type="GO" id="GO:0046872">
    <property type="term" value="F:metal ion binding"/>
    <property type="evidence" value="ECO:0007669"/>
    <property type="project" value="UniProtKB-UniRule"/>
</dbReference>